<dbReference type="OrthoDB" id="5418601at2759"/>
<gene>
    <name evidence="2" type="ORF">BT62DRAFT_1014316</name>
</gene>
<dbReference type="GeneID" id="66100483"/>
<accession>A0A9P8AKX9</accession>
<sequence>MERHRNSIKFDHHWTKETFAGPGDLDAVGIIYSIQVCGPSSIQNLPWPETCRMSLASNTLVTRIPRCTPYNSTSELQHLPASTQTPLFHNPVTAHLENGKYLLLSGVKSIWIHLCSVFSNAWKKVSSPDAIPDSNQNANVIPPSESQGAIPHASSTAEGDRPVFEVTTHSPPNPSSAETAPEPLSSDSEADTMFPAPQAQEDLTFPVVTISAFTETGQQESSIEVPLQRSYTGRKPVISSSLADTPCATLGVMGLLDQLNTTLRTSHTLDTPSMSSTLEDCIKNNYDFGTAYGRLRAAWVTKDWNDFPDGLCTRKAQDQKRRRKALVGNRIVNPELEPRRVWDLYANRVVPWWSSDASLPMTSLTASVRPVSHAWMDTKDRVDVWTPINGKEWPVPIPKDASLDRIRIEMLNLGAEYTWLDVLCLGQEGGPREDLRAEEWKIDVPTIGVVYANAKVVIYLSGLGRPFTLNDGDLDSDRCWFRRAWTLQEIGEERIIAGDTPDGPLHAKPIDKYENYDTEILTRFHEQLRSISAVYHRNWWLSVTPKMFEVLSEMQNRVSTNPVDKVAGLAFPLVPITIPAYRESESLEDAWTELVNAMSVRNRGELFFWYHGPGDTGTKWRPSWEQVMKKPLPVGQYYSGMAVHWDREMNDNWFEGSCIEKVFVRGLAAGSVEKVKRRGKLIIKDANGAEHTFDIIARHKFPIPEDIYTLLGMDVFGLRLIPKQCWVVGRRLSDEKFEKMSVFEMVDDEVRRLKRLRITKEHRNILI</sequence>
<dbReference type="EMBL" id="MU250614">
    <property type="protein sequence ID" value="KAG7439144.1"/>
    <property type="molecule type" value="Genomic_DNA"/>
</dbReference>
<proteinExistence type="predicted"/>
<organism evidence="2 3">
    <name type="scientific">Guyanagaster necrorhizus</name>
    <dbReference type="NCBI Taxonomy" id="856835"/>
    <lineage>
        <taxon>Eukaryota</taxon>
        <taxon>Fungi</taxon>
        <taxon>Dikarya</taxon>
        <taxon>Basidiomycota</taxon>
        <taxon>Agaricomycotina</taxon>
        <taxon>Agaricomycetes</taxon>
        <taxon>Agaricomycetidae</taxon>
        <taxon>Agaricales</taxon>
        <taxon>Marasmiineae</taxon>
        <taxon>Physalacriaceae</taxon>
        <taxon>Guyanagaster</taxon>
    </lineage>
</organism>
<protein>
    <recommendedName>
        <fullName evidence="4">Heterokaryon incompatibility domain-containing protein</fullName>
    </recommendedName>
</protein>
<comment type="caution">
    <text evidence="2">The sequence shown here is derived from an EMBL/GenBank/DDBJ whole genome shotgun (WGS) entry which is preliminary data.</text>
</comment>
<evidence type="ECO:0000256" key="1">
    <source>
        <dbReference type="SAM" id="MobiDB-lite"/>
    </source>
</evidence>
<name>A0A9P8AKX9_9AGAR</name>
<dbReference type="AlphaFoldDB" id="A0A9P8AKX9"/>
<reference evidence="2" key="1">
    <citation type="submission" date="2020-11" db="EMBL/GenBank/DDBJ databases">
        <title>Adaptations for nitrogen fixation in a non-lichenized fungal sporocarp promotes dispersal by wood-feeding termites.</title>
        <authorList>
            <consortium name="DOE Joint Genome Institute"/>
            <person name="Koch R.A."/>
            <person name="Yoon G."/>
            <person name="Arayal U."/>
            <person name="Lail K."/>
            <person name="Amirebrahimi M."/>
            <person name="Labutti K."/>
            <person name="Lipzen A."/>
            <person name="Riley R."/>
            <person name="Barry K."/>
            <person name="Henrissat B."/>
            <person name="Grigoriev I.V."/>
            <person name="Herr J.R."/>
            <person name="Aime M.C."/>
        </authorList>
    </citation>
    <scope>NUCLEOTIDE SEQUENCE</scope>
    <source>
        <strain evidence="2">MCA 3950</strain>
    </source>
</reference>
<keyword evidence="3" id="KW-1185">Reference proteome</keyword>
<evidence type="ECO:0008006" key="4">
    <source>
        <dbReference type="Google" id="ProtNLM"/>
    </source>
</evidence>
<feature type="compositionally biased region" description="Polar residues" evidence="1">
    <location>
        <begin position="167"/>
        <end position="178"/>
    </location>
</feature>
<feature type="compositionally biased region" description="Polar residues" evidence="1">
    <location>
        <begin position="133"/>
        <end position="157"/>
    </location>
</feature>
<evidence type="ECO:0000313" key="3">
    <source>
        <dbReference type="Proteomes" id="UP000812287"/>
    </source>
</evidence>
<dbReference type="InterPro" id="IPR052895">
    <property type="entry name" value="HetReg/Transcr_Mod"/>
</dbReference>
<evidence type="ECO:0000313" key="2">
    <source>
        <dbReference type="EMBL" id="KAG7439144.1"/>
    </source>
</evidence>
<dbReference type="PANTHER" id="PTHR24148">
    <property type="entry name" value="ANKYRIN REPEAT DOMAIN-CONTAINING PROTEIN 39 HOMOLOG-RELATED"/>
    <property type="match status" value="1"/>
</dbReference>
<dbReference type="PANTHER" id="PTHR24148:SF64">
    <property type="entry name" value="HETEROKARYON INCOMPATIBILITY DOMAIN-CONTAINING PROTEIN"/>
    <property type="match status" value="1"/>
</dbReference>
<dbReference type="Proteomes" id="UP000812287">
    <property type="component" value="Unassembled WGS sequence"/>
</dbReference>
<dbReference type="RefSeq" id="XP_043032648.1">
    <property type="nucleotide sequence ID" value="XM_043178196.1"/>
</dbReference>
<feature type="region of interest" description="Disordered" evidence="1">
    <location>
        <begin position="129"/>
        <end position="192"/>
    </location>
</feature>